<gene>
    <name evidence="1" type="ORF">L6164_003469</name>
</gene>
<dbReference type="EMBL" id="CM039427">
    <property type="protein sequence ID" value="KAI4354620.1"/>
    <property type="molecule type" value="Genomic_DNA"/>
</dbReference>
<keyword evidence="2" id="KW-1185">Reference proteome</keyword>
<organism evidence="1 2">
    <name type="scientific">Bauhinia variegata</name>
    <name type="common">Purple orchid tree</name>
    <name type="synonym">Phanera variegata</name>
    <dbReference type="NCBI Taxonomy" id="167791"/>
    <lineage>
        <taxon>Eukaryota</taxon>
        <taxon>Viridiplantae</taxon>
        <taxon>Streptophyta</taxon>
        <taxon>Embryophyta</taxon>
        <taxon>Tracheophyta</taxon>
        <taxon>Spermatophyta</taxon>
        <taxon>Magnoliopsida</taxon>
        <taxon>eudicotyledons</taxon>
        <taxon>Gunneridae</taxon>
        <taxon>Pentapetalae</taxon>
        <taxon>rosids</taxon>
        <taxon>fabids</taxon>
        <taxon>Fabales</taxon>
        <taxon>Fabaceae</taxon>
        <taxon>Cercidoideae</taxon>
        <taxon>Cercideae</taxon>
        <taxon>Bauhiniinae</taxon>
        <taxon>Bauhinia</taxon>
    </lineage>
</organism>
<comment type="caution">
    <text evidence="1">The sequence shown here is derived from an EMBL/GenBank/DDBJ whole genome shotgun (WGS) entry which is preliminary data.</text>
</comment>
<evidence type="ECO:0000313" key="1">
    <source>
        <dbReference type="EMBL" id="KAI4354620.1"/>
    </source>
</evidence>
<protein>
    <submittedName>
        <fullName evidence="1">Uncharacterized protein</fullName>
    </submittedName>
</protein>
<evidence type="ECO:0000313" key="2">
    <source>
        <dbReference type="Proteomes" id="UP000828941"/>
    </source>
</evidence>
<reference evidence="1 2" key="1">
    <citation type="journal article" date="2022" name="DNA Res.">
        <title>Chromosomal-level genome assembly of the orchid tree Bauhinia variegata (Leguminosae; Cercidoideae) supports the allotetraploid origin hypothesis of Bauhinia.</title>
        <authorList>
            <person name="Zhong Y."/>
            <person name="Chen Y."/>
            <person name="Zheng D."/>
            <person name="Pang J."/>
            <person name="Liu Y."/>
            <person name="Luo S."/>
            <person name="Meng S."/>
            <person name="Qian L."/>
            <person name="Wei D."/>
            <person name="Dai S."/>
            <person name="Zhou R."/>
        </authorList>
    </citation>
    <scope>NUCLEOTIDE SEQUENCE [LARGE SCALE GENOMIC DNA]</scope>
    <source>
        <strain evidence="1">BV-YZ2020</strain>
    </source>
</reference>
<accession>A0ACB9Q6W3</accession>
<proteinExistence type="predicted"/>
<sequence>MLFIFKSKRGDYRIFLSTPACHLSMQTDSVKFRIQEAQLVCGRIGLFPSVIALLQCSLDIVLLLQDKLPNQTTGIFAQRQKLFNFKNVGPLSHFFLCVPVWKALQIQYFIKSSIKFFFGGQRGEGAHKQGTIIVELHYL</sequence>
<name>A0ACB9Q6W3_BAUVA</name>
<dbReference type="Proteomes" id="UP000828941">
    <property type="component" value="Chromosome 2"/>
</dbReference>